<dbReference type="InterPro" id="IPR052336">
    <property type="entry name" value="MlaD_Phospholipid_Transporter"/>
</dbReference>
<dbReference type="Proteomes" id="UP000320095">
    <property type="component" value="Unassembled WGS sequence"/>
</dbReference>
<dbReference type="InterPro" id="IPR005693">
    <property type="entry name" value="Mce"/>
</dbReference>
<dbReference type="InterPro" id="IPR003399">
    <property type="entry name" value="Mce/MlaD"/>
</dbReference>
<dbReference type="AlphaFoldDB" id="A0A502E2F3"/>
<evidence type="ECO:0000259" key="2">
    <source>
        <dbReference type="Pfam" id="PF02470"/>
    </source>
</evidence>
<feature type="domain" description="Mammalian cell entry C-terminal" evidence="3">
    <location>
        <begin position="123"/>
        <end position="338"/>
    </location>
</feature>
<dbReference type="GO" id="GO:0005576">
    <property type="term" value="C:extracellular region"/>
    <property type="evidence" value="ECO:0007669"/>
    <property type="project" value="TreeGrafter"/>
</dbReference>
<keyword evidence="1" id="KW-1133">Transmembrane helix</keyword>
<dbReference type="Pfam" id="PF11887">
    <property type="entry name" value="Mce4_CUP1"/>
    <property type="match status" value="1"/>
</dbReference>
<feature type="domain" description="Mce/MlaD" evidence="2">
    <location>
        <begin position="39"/>
        <end position="114"/>
    </location>
</feature>
<keyword evidence="5" id="KW-1185">Reference proteome</keyword>
<dbReference type="GO" id="GO:0051701">
    <property type="term" value="P:biological process involved in interaction with host"/>
    <property type="evidence" value="ECO:0007669"/>
    <property type="project" value="TreeGrafter"/>
</dbReference>
<evidence type="ECO:0000259" key="3">
    <source>
        <dbReference type="Pfam" id="PF11887"/>
    </source>
</evidence>
<dbReference type="Pfam" id="PF02470">
    <property type="entry name" value="MlaD"/>
    <property type="match status" value="1"/>
</dbReference>
<sequence length="398" mass="42098">MGDAKRSHVRIAAAILATAVLVAVVFTYLSYTAAFTSTDQITVTAPRAGLVMETGAKVKYRGIQIGKVQSIEYAGSEAKLGLAVDSSQLRFVPSNAKVRIAGTTVFGAKSVEFLQPDEPIGGSLRPGTRVSADDVQLEVNTLFESLTNTLQKVDPIHLNATLSALGEGLRGNGDDLGATLAGLNYYLQQFNPKLPALQQAFQKTGVAANIYADAAPDLVTVFDNAPTVSKTIVDQQDNLNATLLAATGLANNGTATLQPGADDFIAAIQRLRAPLKVAGDYSPEIGCILKGTSVAVDRFAPIIGGIRPGLFVASNFLPGAPAYTYPESLPIVNASGGPNCRGLPDVPSKQYGGSWYHTPFLVTDNAYVPFQPNTELQFDAPSTLQFLFHGAYAERDDF</sequence>
<dbReference type="PANTHER" id="PTHR33371">
    <property type="entry name" value="INTERMEMBRANE PHOSPHOLIPID TRANSPORT SYSTEM BINDING PROTEIN MLAD-RELATED"/>
    <property type="match status" value="1"/>
</dbReference>
<dbReference type="PANTHER" id="PTHR33371:SF19">
    <property type="entry name" value="MCE-FAMILY PROTEIN MCE4A"/>
    <property type="match status" value="1"/>
</dbReference>
<keyword evidence="1" id="KW-0812">Transmembrane</keyword>
<reference evidence="4 5" key="1">
    <citation type="journal article" date="2019" name="Environ. Microbiol.">
        <title>Species interactions and distinct microbial communities in high Arctic permafrost affected cryosols are associated with the CH4 and CO2 gas fluxes.</title>
        <authorList>
            <person name="Altshuler I."/>
            <person name="Hamel J."/>
            <person name="Turney S."/>
            <person name="Magnuson E."/>
            <person name="Levesque R."/>
            <person name="Greer C."/>
            <person name="Whyte L.G."/>
        </authorList>
    </citation>
    <scope>NUCLEOTIDE SEQUENCE [LARGE SCALE GENOMIC DNA]</scope>
    <source>
        <strain evidence="4 5">S5.20</strain>
    </source>
</reference>
<evidence type="ECO:0000313" key="4">
    <source>
        <dbReference type="EMBL" id="TPG31988.1"/>
    </source>
</evidence>
<protein>
    <submittedName>
        <fullName evidence="4">MCE family protein</fullName>
    </submittedName>
</protein>
<gene>
    <name evidence="4" type="ORF">EAH80_21795</name>
</gene>
<comment type="caution">
    <text evidence="4">The sequence shown here is derived from an EMBL/GenBank/DDBJ whole genome shotgun (WGS) entry which is preliminary data.</text>
</comment>
<feature type="transmembrane region" description="Helical" evidence="1">
    <location>
        <begin position="12"/>
        <end position="31"/>
    </location>
</feature>
<dbReference type="OrthoDB" id="3460188at2"/>
<proteinExistence type="predicted"/>
<dbReference type="EMBL" id="RCZG01000010">
    <property type="protein sequence ID" value="TPG31988.1"/>
    <property type="molecule type" value="Genomic_DNA"/>
</dbReference>
<dbReference type="InterPro" id="IPR024516">
    <property type="entry name" value="Mce_C"/>
</dbReference>
<dbReference type="NCBIfam" id="TIGR00996">
    <property type="entry name" value="Mtu_fam_mce"/>
    <property type="match status" value="1"/>
</dbReference>
<evidence type="ECO:0000313" key="5">
    <source>
        <dbReference type="Proteomes" id="UP000320095"/>
    </source>
</evidence>
<accession>A0A502E2F3</accession>
<name>A0A502E2F3_9MYCO</name>
<keyword evidence="1" id="KW-0472">Membrane</keyword>
<organism evidence="4 5">
    <name type="scientific">Mycolicibacterium hodleri</name>
    <dbReference type="NCBI Taxonomy" id="49897"/>
    <lineage>
        <taxon>Bacteria</taxon>
        <taxon>Bacillati</taxon>
        <taxon>Actinomycetota</taxon>
        <taxon>Actinomycetes</taxon>
        <taxon>Mycobacteriales</taxon>
        <taxon>Mycobacteriaceae</taxon>
        <taxon>Mycolicibacterium</taxon>
    </lineage>
</organism>
<dbReference type="RefSeq" id="WP_140695517.1">
    <property type="nucleotide sequence ID" value="NZ_RCZG01000010.1"/>
</dbReference>
<evidence type="ECO:0000256" key="1">
    <source>
        <dbReference type="SAM" id="Phobius"/>
    </source>
</evidence>